<protein>
    <submittedName>
        <fullName evidence="3">Uncharacterized protein</fullName>
    </submittedName>
</protein>
<dbReference type="EMBL" id="LVLJ01001791">
    <property type="protein sequence ID" value="OAE27998.1"/>
    <property type="molecule type" value="Genomic_DNA"/>
</dbReference>
<keyword evidence="4" id="KW-1185">Reference proteome</keyword>
<proteinExistence type="predicted"/>
<gene>
    <name evidence="3" type="ORF">AXG93_2646s1000</name>
</gene>
<sequence length="398" mass="45566">MDKVVKLKRFRPAFERGTVSEHQFLELQAETHRLKKEIANRDDQHKMLVVKLHRAQEAAKKNLRATVEQALVVSKDKNAVMAMFLQQNNAEEMVKKLKMQLMILQEENKELRNRTIDQLTDGPDCSKSPSDARLEIVSHVVRPTSSQTKRSGRHKQQDDQNDHMAEAGTNGACIAVMQSPPKVPVCKLQELPEVHFVEEAPASIQVTAQLMKTSEDLERMKKKYDRTCEELHQLKLNHSKCLQKLQDTYSELNQERKLRLELEIEKKQISGELIAAEHLRSNLQQLRHQNLQLENENAELLNAALNVPRTNFAEIKSLREQLVEELKQRNLAVANVTKLTTQLEDCKRDLARLAVVEANWQYLKTELEVANKSVATGKLQQGGIKRPMDLKMDIGFGG</sequence>
<feature type="region of interest" description="Disordered" evidence="2">
    <location>
        <begin position="141"/>
        <end position="165"/>
    </location>
</feature>
<dbReference type="Proteomes" id="UP000077202">
    <property type="component" value="Unassembled WGS sequence"/>
</dbReference>
<reference evidence="3" key="1">
    <citation type="submission" date="2016-03" db="EMBL/GenBank/DDBJ databases">
        <title>Mechanisms controlling the formation of the plant cell surface in tip-growing cells are functionally conserved among land plants.</title>
        <authorList>
            <person name="Honkanen S."/>
            <person name="Jones V.A."/>
            <person name="Morieri G."/>
            <person name="Champion C."/>
            <person name="Hetherington A.J."/>
            <person name="Kelly S."/>
            <person name="Saint-Marcoux D."/>
            <person name="Proust H."/>
            <person name="Prescott H."/>
            <person name="Dolan L."/>
        </authorList>
    </citation>
    <scope>NUCLEOTIDE SEQUENCE [LARGE SCALE GENOMIC DNA]</scope>
    <source>
        <tissue evidence="3">Whole gametophyte</tissue>
    </source>
</reference>
<feature type="coiled-coil region" evidence="1">
    <location>
        <begin position="87"/>
        <end position="114"/>
    </location>
</feature>
<accession>A0A176W4Q5</accession>
<evidence type="ECO:0000256" key="2">
    <source>
        <dbReference type="SAM" id="MobiDB-lite"/>
    </source>
</evidence>
<keyword evidence="1" id="KW-0175">Coiled coil</keyword>
<feature type="coiled-coil region" evidence="1">
    <location>
        <begin position="276"/>
        <end position="303"/>
    </location>
</feature>
<name>A0A176W4Q5_MARPO</name>
<comment type="caution">
    <text evidence="3">The sequence shown here is derived from an EMBL/GenBank/DDBJ whole genome shotgun (WGS) entry which is preliminary data.</text>
</comment>
<evidence type="ECO:0000313" key="3">
    <source>
        <dbReference type="EMBL" id="OAE27998.1"/>
    </source>
</evidence>
<organism evidence="3 4">
    <name type="scientific">Marchantia polymorpha subsp. ruderalis</name>
    <dbReference type="NCBI Taxonomy" id="1480154"/>
    <lineage>
        <taxon>Eukaryota</taxon>
        <taxon>Viridiplantae</taxon>
        <taxon>Streptophyta</taxon>
        <taxon>Embryophyta</taxon>
        <taxon>Marchantiophyta</taxon>
        <taxon>Marchantiopsida</taxon>
        <taxon>Marchantiidae</taxon>
        <taxon>Marchantiales</taxon>
        <taxon>Marchantiaceae</taxon>
        <taxon>Marchantia</taxon>
    </lineage>
</organism>
<dbReference type="AlphaFoldDB" id="A0A176W4Q5"/>
<evidence type="ECO:0000313" key="4">
    <source>
        <dbReference type="Proteomes" id="UP000077202"/>
    </source>
</evidence>
<evidence type="ECO:0000256" key="1">
    <source>
        <dbReference type="SAM" id="Coils"/>
    </source>
</evidence>
<feature type="compositionally biased region" description="Basic and acidic residues" evidence="2">
    <location>
        <begin position="155"/>
        <end position="165"/>
    </location>
</feature>
<feature type="coiled-coil region" evidence="1">
    <location>
        <begin position="210"/>
        <end position="237"/>
    </location>
</feature>